<feature type="region of interest" description="Disordered" evidence="6">
    <location>
        <begin position="178"/>
        <end position="204"/>
    </location>
</feature>
<reference evidence="9 10" key="1">
    <citation type="submission" date="2023-11" db="EMBL/GenBank/DDBJ databases">
        <title>Halocaridina rubra genome assembly.</title>
        <authorList>
            <person name="Smith C."/>
        </authorList>
    </citation>
    <scope>NUCLEOTIDE SEQUENCE [LARGE SCALE GENOMIC DNA]</scope>
    <source>
        <strain evidence="9">EP-1</strain>
        <tissue evidence="9">Whole</tissue>
    </source>
</reference>
<evidence type="ECO:0000259" key="8">
    <source>
        <dbReference type="PROSITE" id="PS50171"/>
    </source>
</evidence>
<dbReference type="PROSITE" id="PS50171">
    <property type="entry name" value="ZF_MATRIN"/>
    <property type="match status" value="1"/>
</dbReference>
<dbReference type="Pfam" id="PF00397">
    <property type="entry name" value="WW"/>
    <property type="match status" value="1"/>
</dbReference>
<dbReference type="InterPro" id="IPR036236">
    <property type="entry name" value="Znf_C2H2_sf"/>
</dbReference>
<dbReference type="InterPro" id="IPR003604">
    <property type="entry name" value="Matrin/U1-like-C_Znf_C2H2"/>
</dbReference>
<evidence type="ECO:0000256" key="4">
    <source>
        <dbReference type="ARBA" id="ARBA00022833"/>
    </source>
</evidence>
<dbReference type="SUPFAM" id="SSF57667">
    <property type="entry name" value="beta-beta-alpha zinc fingers"/>
    <property type="match status" value="1"/>
</dbReference>
<evidence type="ECO:0000256" key="6">
    <source>
        <dbReference type="SAM" id="MobiDB-lite"/>
    </source>
</evidence>
<comment type="subcellular location">
    <subcellularLocation>
        <location evidence="1">Nucleus</location>
    </subcellularLocation>
</comment>
<keyword evidence="10" id="KW-1185">Reference proteome</keyword>
<dbReference type="PROSITE" id="PS01159">
    <property type="entry name" value="WW_DOMAIN_1"/>
    <property type="match status" value="1"/>
</dbReference>
<keyword evidence="4" id="KW-0862">Zinc</keyword>
<dbReference type="SMART" id="SM00456">
    <property type="entry name" value="WW"/>
    <property type="match status" value="1"/>
</dbReference>
<dbReference type="InterPro" id="IPR013085">
    <property type="entry name" value="U1-CZ_Znf_C2H2"/>
</dbReference>
<dbReference type="Gene3D" id="2.20.70.10">
    <property type="match status" value="1"/>
</dbReference>
<keyword evidence="5" id="KW-0539">Nucleus</keyword>
<protein>
    <submittedName>
        <fullName evidence="9">WW domain binding protein 4</fullName>
    </submittedName>
</protein>
<dbReference type="Gene3D" id="3.30.160.60">
    <property type="entry name" value="Classic Zinc Finger"/>
    <property type="match status" value="1"/>
</dbReference>
<dbReference type="EMBL" id="JAXCGZ010004272">
    <property type="protein sequence ID" value="KAK7082004.1"/>
    <property type="molecule type" value="Genomic_DNA"/>
</dbReference>
<keyword evidence="2" id="KW-0479">Metal-binding</keyword>
<evidence type="ECO:0000313" key="10">
    <source>
        <dbReference type="Proteomes" id="UP001381693"/>
    </source>
</evidence>
<dbReference type="PROSITE" id="PS50020">
    <property type="entry name" value="WW_DOMAIN_2"/>
    <property type="match status" value="1"/>
</dbReference>
<sequence>MSFTILWHRLFHTPFKSEYWKSNPRKFCDFCKCWIADNKPSIEFHERGKRHKENVQIRLAEMAKKGKEDFEAQQQEGDFLKAMEEAAMKAYKNDIEQNPDMTGTQISEIAASRNAEIVVGKTSREETKAPETTRRKKWHEAKSPEGASYYWNIETGASRWEVPEEGFFSLVEQEKLKNKKKEKKEKKEKKASACKDKEKNSTTVSAPSVVYGPVQKAEAYSTWEQIEKSDEPAVDYQLPQTEEKYYGPEITFKNPEVTFSQKTVTLSSMEKSQGSVAFKKRKGLQDSKKTMRRRTDDL</sequence>
<dbReference type="InterPro" id="IPR000690">
    <property type="entry name" value="Matrin/U1-C_Znf_C2H2"/>
</dbReference>
<dbReference type="InterPro" id="IPR036020">
    <property type="entry name" value="WW_dom_sf"/>
</dbReference>
<dbReference type="Pfam" id="PF06220">
    <property type="entry name" value="zf-U1"/>
    <property type="match status" value="1"/>
</dbReference>
<proteinExistence type="predicted"/>
<keyword evidence="3" id="KW-0863">Zinc-finger</keyword>
<feature type="domain" description="WW" evidence="7">
    <location>
        <begin position="138"/>
        <end position="165"/>
    </location>
</feature>
<evidence type="ECO:0000256" key="3">
    <source>
        <dbReference type="ARBA" id="ARBA00022771"/>
    </source>
</evidence>
<evidence type="ECO:0000259" key="7">
    <source>
        <dbReference type="PROSITE" id="PS50020"/>
    </source>
</evidence>
<dbReference type="GO" id="GO:0071011">
    <property type="term" value="C:precatalytic spliceosome"/>
    <property type="evidence" value="ECO:0007669"/>
    <property type="project" value="TreeGrafter"/>
</dbReference>
<name>A0AAN8XM62_HALRR</name>
<dbReference type="GO" id="GO:0008270">
    <property type="term" value="F:zinc ion binding"/>
    <property type="evidence" value="ECO:0007669"/>
    <property type="project" value="UniProtKB-KW"/>
</dbReference>
<dbReference type="SMART" id="SM00451">
    <property type="entry name" value="ZnF_U1"/>
    <property type="match status" value="1"/>
</dbReference>
<dbReference type="PANTHER" id="PTHR13173:SF10">
    <property type="entry name" value="WW DOMAIN-BINDING PROTEIN 4"/>
    <property type="match status" value="1"/>
</dbReference>
<feature type="compositionally biased region" description="Basic residues" evidence="6">
    <location>
        <begin position="178"/>
        <end position="187"/>
    </location>
</feature>
<gene>
    <name evidence="9" type="primary">WBP4</name>
    <name evidence="9" type="ORF">SK128_013246</name>
</gene>
<evidence type="ECO:0000256" key="2">
    <source>
        <dbReference type="ARBA" id="ARBA00022723"/>
    </source>
</evidence>
<feature type="compositionally biased region" description="Basic and acidic residues" evidence="6">
    <location>
        <begin position="283"/>
        <end position="298"/>
    </location>
</feature>
<organism evidence="9 10">
    <name type="scientific">Halocaridina rubra</name>
    <name type="common">Hawaiian red shrimp</name>
    <dbReference type="NCBI Taxonomy" id="373956"/>
    <lineage>
        <taxon>Eukaryota</taxon>
        <taxon>Metazoa</taxon>
        <taxon>Ecdysozoa</taxon>
        <taxon>Arthropoda</taxon>
        <taxon>Crustacea</taxon>
        <taxon>Multicrustacea</taxon>
        <taxon>Malacostraca</taxon>
        <taxon>Eumalacostraca</taxon>
        <taxon>Eucarida</taxon>
        <taxon>Decapoda</taxon>
        <taxon>Pleocyemata</taxon>
        <taxon>Caridea</taxon>
        <taxon>Atyoidea</taxon>
        <taxon>Atyidae</taxon>
        <taxon>Halocaridina</taxon>
    </lineage>
</organism>
<dbReference type="CDD" id="cd00201">
    <property type="entry name" value="WW"/>
    <property type="match status" value="1"/>
</dbReference>
<accession>A0AAN8XM62</accession>
<dbReference type="InterPro" id="IPR001202">
    <property type="entry name" value="WW_dom"/>
</dbReference>
<feature type="compositionally biased region" description="Basic and acidic residues" evidence="6">
    <location>
        <begin position="188"/>
        <end position="200"/>
    </location>
</feature>
<dbReference type="AlphaFoldDB" id="A0AAN8XM62"/>
<dbReference type="GO" id="GO:0003723">
    <property type="term" value="F:RNA binding"/>
    <property type="evidence" value="ECO:0007669"/>
    <property type="project" value="TreeGrafter"/>
</dbReference>
<dbReference type="GO" id="GO:0000398">
    <property type="term" value="P:mRNA splicing, via spliceosome"/>
    <property type="evidence" value="ECO:0007669"/>
    <property type="project" value="InterPro"/>
</dbReference>
<dbReference type="SUPFAM" id="SSF51045">
    <property type="entry name" value="WW domain"/>
    <property type="match status" value="1"/>
</dbReference>
<comment type="caution">
    <text evidence="9">The sequence shown here is derived from an EMBL/GenBank/DDBJ whole genome shotgun (WGS) entry which is preliminary data.</text>
</comment>
<feature type="domain" description="Matrin-type" evidence="8">
    <location>
        <begin position="26"/>
        <end position="57"/>
    </location>
</feature>
<evidence type="ECO:0000256" key="1">
    <source>
        <dbReference type="ARBA" id="ARBA00004123"/>
    </source>
</evidence>
<dbReference type="Proteomes" id="UP001381693">
    <property type="component" value="Unassembled WGS sequence"/>
</dbReference>
<feature type="region of interest" description="Disordered" evidence="6">
    <location>
        <begin position="270"/>
        <end position="298"/>
    </location>
</feature>
<dbReference type="InterPro" id="IPR040023">
    <property type="entry name" value="WBP4"/>
</dbReference>
<evidence type="ECO:0000256" key="5">
    <source>
        <dbReference type="ARBA" id="ARBA00023242"/>
    </source>
</evidence>
<dbReference type="PANTHER" id="PTHR13173">
    <property type="entry name" value="WW DOMAIN BINDING PROTEIN 4"/>
    <property type="match status" value="1"/>
</dbReference>
<evidence type="ECO:0000313" key="9">
    <source>
        <dbReference type="EMBL" id="KAK7082004.1"/>
    </source>
</evidence>